<dbReference type="AlphaFoldDB" id="A0A060RDB2"/>
<comment type="catalytic activity">
    <reaction evidence="1">
        <text>adenosine 3',5'-bisphosphate + H2O = AMP + phosphate</text>
        <dbReference type="Rhea" id="RHEA:10040"/>
        <dbReference type="ChEBI" id="CHEBI:15377"/>
        <dbReference type="ChEBI" id="CHEBI:43474"/>
        <dbReference type="ChEBI" id="CHEBI:58343"/>
        <dbReference type="ChEBI" id="CHEBI:456215"/>
        <dbReference type="EC" id="3.1.3.7"/>
    </reaction>
</comment>
<dbReference type="STRING" id="1433126.BN938_1567"/>
<dbReference type="OrthoDB" id="9772456at2"/>
<proteinExistence type="inferred from homology"/>
<feature type="binding site" evidence="2">
    <location>
        <position position="237"/>
    </location>
    <ligand>
        <name>Mg(2+)</name>
        <dbReference type="ChEBI" id="CHEBI:18420"/>
        <label>1</label>
        <note>catalytic</note>
    </ligand>
</feature>
<gene>
    <name evidence="1" type="primary">cysQ</name>
    <name evidence="3" type="ORF">BN938_1567</name>
</gene>
<evidence type="ECO:0000313" key="4">
    <source>
        <dbReference type="Proteomes" id="UP000027616"/>
    </source>
</evidence>
<feature type="binding site" evidence="1">
    <location>
        <position position="72"/>
    </location>
    <ligand>
        <name>Mg(2+)</name>
        <dbReference type="ChEBI" id="CHEBI:18420"/>
        <label>1</label>
    </ligand>
</feature>
<keyword evidence="1 3" id="KW-0378">Hydrolase</keyword>
<dbReference type="CDD" id="cd01638">
    <property type="entry name" value="CysQ"/>
    <property type="match status" value="1"/>
</dbReference>
<feature type="binding site" evidence="1">
    <location>
        <position position="95"/>
    </location>
    <ligand>
        <name>Mg(2+)</name>
        <dbReference type="ChEBI" id="CHEBI:18420"/>
        <label>2</label>
    </ligand>
</feature>
<dbReference type="InterPro" id="IPR050725">
    <property type="entry name" value="CysQ/Inositol_MonoPase"/>
</dbReference>
<dbReference type="GO" id="GO:0008441">
    <property type="term" value="F:3'(2'),5'-bisphosphate nucleotidase activity"/>
    <property type="evidence" value="ECO:0007669"/>
    <property type="project" value="UniProtKB-UniRule"/>
</dbReference>
<dbReference type="GO" id="GO:0000287">
    <property type="term" value="F:magnesium ion binding"/>
    <property type="evidence" value="ECO:0007669"/>
    <property type="project" value="UniProtKB-UniRule"/>
</dbReference>
<keyword evidence="4" id="KW-1185">Reference proteome</keyword>
<dbReference type="KEGG" id="rbc:BN938_1567"/>
<protein>
    <recommendedName>
        <fullName evidence="1">3'(2'),5'-bisphosphate nucleotidase CysQ</fullName>
        <ecNumber evidence="1">3.1.3.7</ecNumber>
    </recommendedName>
    <alternativeName>
        <fullName evidence="1">3'(2'),5-bisphosphonucleoside 3'(2')-phosphohydrolase</fullName>
    </alternativeName>
    <alternativeName>
        <fullName evidence="1">3'-phosphoadenosine 5'-phosphate phosphatase</fullName>
        <shortName evidence="1">PAP phosphatase</shortName>
    </alternativeName>
</protein>
<accession>A0A060RDB2</accession>
<keyword evidence="1 2" id="KW-0479">Metal-binding</keyword>
<feature type="binding site" evidence="2">
    <location>
        <position position="92"/>
    </location>
    <ligand>
        <name>Mg(2+)</name>
        <dbReference type="ChEBI" id="CHEBI:18420"/>
        <label>1</label>
        <note>catalytic</note>
    </ligand>
</feature>
<dbReference type="PANTHER" id="PTHR43028:SF5">
    <property type="entry name" value="3'(2'),5'-BISPHOSPHATE NUCLEOTIDASE 1"/>
    <property type="match status" value="1"/>
</dbReference>
<feature type="binding site" evidence="1">
    <location>
        <position position="94"/>
    </location>
    <ligand>
        <name>Mg(2+)</name>
        <dbReference type="ChEBI" id="CHEBI:18420"/>
        <label>1</label>
    </ligand>
</feature>
<dbReference type="Gene3D" id="3.40.190.80">
    <property type="match status" value="1"/>
</dbReference>
<dbReference type="GO" id="GO:0005886">
    <property type="term" value="C:plasma membrane"/>
    <property type="evidence" value="ECO:0007669"/>
    <property type="project" value="UniProtKB-SubCell"/>
</dbReference>
<dbReference type="EC" id="3.1.3.7" evidence="1"/>
<comment type="similarity">
    <text evidence="1">Belongs to the inositol monophosphatase superfamily. CysQ family.</text>
</comment>
<evidence type="ECO:0000313" key="3">
    <source>
        <dbReference type="EMBL" id="CDN31654.1"/>
    </source>
</evidence>
<dbReference type="GO" id="GO:0050427">
    <property type="term" value="P:3'-phosphoadenosine 5'-phosphosulfate metabolic process"/>
    <property type="evidence" value="ECO:0007669"/>
    <property type="project" value="TreeGrafter"/>
</dbReference>
<dbReference type="GO" id="GO:0000103">
    <property type="term" value="P:sulfate assimilation"/>
    <property type="evidence" value="ECO:0007669"/>
    <property type="project" value="TreeGrafter"/>
</dbReference>
<feature type="binding site" evidence="1">
    <location>
        <position position="92"/>
    </location>
    <ligand>
        <name>Mg(2+)</name>
        <dbReference type="ChEBI" id="CHEBI:18420"/>
        <label>1</label>
    </ligand>
</feature>
<keyword evidence="1" id="KW-0472">Membrane</keyword>
<dbReference type="EMBL" id="HG934468">
    <property type="protein sequence ID" value="CDN31654.1"/>
    <property type="molecule type" value="Genomic_DNA"/>
</dbReference>
<dbReference type="PANTHER" id="PTHR43028">
    <property type="entry name" value="3'(2'),5'-BISPHOSPHATE NUCLEOTIDASE 1"/>
    <property type="match status" value="1"/>
</dbReference>
<feature type="binding site" evidence="1">
    <location>
        <begin position="94"/>
        <end position="97"/>
    </location>
    <ligand>
        <name>substrate</name>
    </ligand>
</feature>
<name>A0A060RDB2_9BACT</name>
<dbReference type="SUPFAM" id="SSF56655">
    <property type="entry name" value="Carbohydrate phosphatase"/>
    <property type="match status" value="1"/>
</dbReference>
<organism evidence="3 4">
    <name type="scientific">Mucinivorans hirudinis</name>
    <dbReference type="NCBI Taxonomy" id="1433126"/>
    <lineage>
        <taxon>Bacteria</taxon>
        <taxon>Pseudomonadati</taxon>
        <taxon>Bacteroidota</taxon>
        <taxon>Bacteroidia</taxon>
        <taxon>Bacteroidales</taxon>
        <taxon>Rikenellaceae</taxon>
        <taxon>Mucinivorans</taxon>
    </lineage>
</organism>
<dbReference type="eggNOG" id="COG1218">
    <property type="taxonomic scope" value="Bacteria"/>
</dbReference>
<feature type="binding site" evidence="1">
    <location>
        <position position="237"/>
    </location>
    <ligand>
        <name>Mg(2+)</name>
        <dbReference type="ChEBI" id="CHEBI:18420"/>
        <label>2</label>
    </ligand>
</feature>
<dbReference type="InterPro" id="IPR006240">
    <property type="entry name" value="CysQ"/>
</dbReference>
<feature type="binding site" evidence="2">
    <location>
        <position position="94"/>
    </location>
    <ligand>
        <name>Mg(2+)</name>
        <dbReference type="ChEBI" id="CHEBI:18420"/>
        <label>1</label>
        <note>catalytic</note>
    </ligand>
</feature>
<feature type="binding site" evidence="2">
    <location>
        <position position="72"/>
    </location>
    <ligand>
        <name>Mg(2+)</name>
        <dbReference type="ChEBI" id="CHEBI:18420"/>
        <label>1</label>
        <note>catalytic</note>
    </ligand>
</feature>
<feature type="binding site" evidence="1">
    <location>
        <position position="237"/>
    </location>
    <ligand>
        <name>substrate</name>
    </ligand>
</feature>
<dbReference type="InterPro" id="IPR000760">
    <property type="entry name" value="Inositol_monophosphatase-like"/>
</dbReference>
<sequence length="278" mass="31442">MCLAREQTDFLLTRAFNAAVSAGAKIYEIYTSYDDFGVSLKADSTPITIADRQAHSIIAKRLAQTRIPILSEEGRDILYEERQNWDLFWLVDPLDGTRQFIERTGEFTINIALIADNKPLLGVIYHPCSDTVYLSDPDRGAFSKVGVRVSQTTEYTVNEIFRDARKLPLHNEQGGRSARLLLSRVRESNVAHDFIENVRTDHPDLQVLEYGSSLKLCLLAEGSADYYIRTTQTMEWDTAAGEAIMRGAGVRICDLHGNDLQYNKEKLENPPFLCKCSR</sequence>
<dbReference type="HOGENOM" id="CLU_044118_3_0_10"/>
<feature type="binding site" evidence="1">
    <location>
        <position position="92"/>
    </location>
    <ligand>
        <name>Mg(2+)</name>
        <dbReference type="ChEBI" id="CHEBI:18420"/>
        <label>2</label>
    </ligand>
</feature>
<evidence type="ECO:0000256" key="2">
    <source>
        <dbReference type="PIRSR" id="PIRSR600760-2"/>
    </source>
</evidence>
<feature type="binding site" evidence="2">
    <location>
        <position position="95"/>
    </location>
    <ligand>
        <name>Mg(2+)</name>
        <dbReference type="ChEBI" id="CHEBI:18420"/>
        <label>1</label>
        <note>catalytic</note>
    </ligand>
</feature>
<keyword evidence="1 2" id="KW-0460">Magnesium</keyword>
<comment type="cofactor">
    <cofactor evidence="1 2">
        <name>Mg(2+)</name>
        <dbReference type="ChEBI" id="CHEBI:18420"/>
    </cofactor>
</comment>
<comment type="subcellular location">
    <subcellularLocation>
        <location evidence="1">Cell membrane</location>
        <topology evidence="1">Peripheral membrane protein</topology>
        <orientation evidence="1">Cytoplasmic side</orientation>
    </subcellularLocation>
</comment>
<dbReference type="Pfam" id="PF00459">
    <property type="entry name" value="Inositol_P"/>
    <property type="match status" value="1"/>
</dbReference>
<comment type="function">
    <text evidence="1">Converts adenosine-3',5'-bisphosphate (PAP) to AMP.</text>
</comment>
<evidence type="ECO:0000256" key="1">
    <source>
        <dbReference type="HAMAP-Rule" id="MF_02095"/>
    </source>
</evidence>
<dbReference type="NCBIfam" id="TIGR01331">
    <property type="entry name" value="bisphos_cysQ"/>
    <property type="match status" value="1"/>
</dbReference>
<feature type="binding site" evidence="1">
    <location>
        <position position="72"/>
    </location>
    <ligand>
        <name>substrate</name>
    </ligand>
</feature>
<dbReference type="HAMAP" id="MF_02095">
    <property type="entry name" value="CysQ"/>
    <property type="match status" value="1"/>
</dbReference>
<dbReference type="Proteomes" id="UP000027616">
    <property type="component" value="Chromosome I"/>
</dbReference>
<dbReference type="PATRIC" id="fig|1433126.3.peg.1552"/>
<keyword evidence="1" id="KW-1003">Cell membrane</keyword>
<reference evidence="3 4" key="1">
    <citation type="journal article" date="2015" name="Genome Announc.">
        <title>Complete Genome Sequence of the Novel Leech Symbiont Mucinivorans hirudinis M3T.</title>
        <authorList>
            <person name="Nelson M.C."/>
            <person name="Bomar L."/>
            <person name="Graf J."/>
        </authorList>
    </citation>
    <scope>NUCLEOTIDE SEQUENCE [LARGE SCALE GENOMIC DNA]</scope>
    <source>
        <strain evidence="4">M3</strain>
    </source>
</reference>
<dbReference type="Gene3D" id="3.30.540.10">
    <property type="entry name" value="Fructose-1,6-Bisphosphatase, subunit A, domain 1"/>
    <property type="match status" value="1"/>
</dbReference>